<dbReference type="Proteomes" id="UP000663868">
    <property type="component" value="Unassembled WGS sequence"/>
</dbReference>
<feature type="non-terminal residue" evidence="1">
    <location>
        <position position="254"/>
    </location>
</feature>
<evidence type="ECO:0000313" key="2">
    <source>
        <dbReference type="Proteomes" id="UP000663868"/>
    </source>
</evidence>
<reference evidence="1" key="1">
    <citation type="submission" date="2021-02" db="EMBL/GenBank/DDBJ databases">
        <authorList>
            <person name="Nowell W R."/>
        </authorList>
    </citation>
    <scope>NUCLEOTIDE SEQUENCE</scope>
</reference>
<gene>
    <name evidence="1" type="ORF">KXQ929_LOCUS46851</name>
</gene>
<organism evidence="1 2">
    <name type="scientific">Adineta steineri</name>
    <dbReference type="NCBI Taxonomy" id="433720"/>
    <lineage>
        <taxon>Eukaryota</taxon>
        <taxon>Metazoa</taxon>
        <taxon>Spiralia</taxon>
        <taxon>Gnathifera</taxon>
        <taxon>Rotifera</taxon>
        <taxon>Eurotatoria</taxon>
        <taxon>Bdelloidea</taxon>
        <taxon>Adinetida</taxon>
        <taxon>Adinetidae</taxon>
        <taxon>Adineta</taxon>
    </lineage>
</organism>
<dbReference type="InterPro" id="IPR016024">
    <property type="entry name" value="ARM-type_fold"/>
</dbReference>
<sequence length="254" mass="30059">ITSNKEIIRLLNEYASDSNLITSVIRPLWDSRPHPDIRACLILTLLQFIDKVHSNDDKIIIWKILEEAADDNYLPVVQTLFPEYRGSSRWPLSQARLWAWTNINYKKYNIERLIEKSKQLCVQFDKNVNILWETAFNQLILCYKHHQISLIDPIIDIIKNLMLHRDEIDSKENAINNQQDLPIYHRIQRILTKLISYMKQLSNEEKLPLRSFAIMIFQFDKTFALLTGTLLMNTTQNRDDLESMLILFQENLSE</sequence>
<comment type="caution">
    <text evidence="1">The sequence shown here is derived from an EMBL/GenBank/DDBJ whole genome shotgun (WGS) entry which is preliminary data.</text>
</comment>
<dbReference type="AlphaFoldDB" id="A0A820JFA4"/>
<protein>
    <submittedName>
        <fullName evidence="1">Uncharacterized protein</fullName>
    </submittedName>
</protein>
<dbReference type="EMBL" id="CAJOBB010016172">
    <property type="protein sequence ID" value="CAF4325194.1"/>
    <property type="molecule type" value="Genomic_DNA"/>
</dbReference>
<feature type="non-terminal residue" evidence="1">
    <location>
        <position position="1"/>
    </location>
</feature>
<evidence type="ECO:0000313" key="1">
    <source>
        <dbReference type="EMBL" id="CAF4325194.1"/>
    </source>
</evidence>
<dbReference type="SUPFAM" id="SSF48371">
    <property type="entry name" value="ARM repeat"/>
    <property type="match status" value="1"/>
</dbReference>
<name>A0A820JFA4_9BILA</name>
<proteinExistence type="predicted"/>
<accession>A0A820JFA4</accession>